<evidence type="ECO:0008006" key="4">
    <source>
        <dbReference type="Google" id="ProtNLM"/>
    </source>
</evidence>
<feature type="compositionally biased region" description="Low complexity" evidence="1">
    <location>
        <begin position="114"/>
        <end position="123"/>
    </location>
</feature>
<evidence type="ECO:0000313" key="2">
    <source>
        <dbReference type="EMBL" id="GAA5012639.1"/>
    </source>
</evidence>
<gene>
    <name evidence="2" type="ORF">GCM10023257_70320</name>
</gene>
<feature type="region of interest" description="Disordered" evidence="1">
    <location>
        <begin position="84"/>
        <end position="181"/>
    </location>
</feature>
<reference evidence="3" key="1">
    <citation type="journal article" date="2019" name="Int. J. Syst. Evol. Microbiol.">
        <title>The Global Catalogue of Microorganisms (GCM) 10K type strain sequencing project: providing services to taxonomists for standard genome sequencing and annotation.</title>
        <authorList>
            <consortium name="The Broad Institute Genomics Platform"/>
            <consortium name="The Broad Institute Genome Sequencing Center for Infectious Disease"/>
            <person name="Wu L."/>
            <person name="Ma J."/>
        </authorList>
    </citation>
    <scope>NUCLEOTIDE SEQUENCE [LARGE SCALE GENOMIC DNA]</scope>
    <source>
        <strain evidence="3">JCM 17657</strain>
    </source>
</reference>
<dbReference type="EMBL" id="BAABIV010000037">
    <property type="protein sequence ID" value="GAA5012639.1"/>
    <property type="molecule type" value="Genomic_DNA"/>
</dbReference>
<organism evidence="2 3">
    <name type="scientific">Streptomyces hyderabadensis</name>
    <dbReference type="NCBI Taxonomy" id="598549"/>
    <lineage>
        <taxon>Bacteria</taxon>
        <taxon>Bacillati</taxon>
        <taxon>Actinomycetota</taxon>
        <taxon>Actinomycetes</taxon>
        <taxon>Kitasatosporales</taxon>
        <taxon>Streptomycetaceae</taxon>
        <taxon>Streptomyces</taxon>
    </lineage>
</organism>
<sequence>MATIAMATIWLQLDTTPMTTDQQYPPPASKSPATGVQLKHTAVYAKGRSDPVAALRRPVPDERSDAVISRLEMLDVTYYADLRRRPGPAQHGGHDPALRPPSGPEQLGEDSPMRSAVAGASAQGRRRRGSGQCGGEGPQARLPHGRCTGESPSTEKWCDRGDPVPGGRLRTGHRGADHLRP</sequence>
<comment type="caution">
    <text evidence="2">The sequence shown here is derived from an EMBL/GenBank/DDBJ whole genome shotgun (WGS) entry which is preliminary data.</text>
</comment>
<keyword evidence="3" id="KW-1185">Reference proteome</keyword>
<evidence type="ECO:0000256" key="1">
    <source>
        <dbReference type="SAM" id="MobiDB-lite"/>
    </source>
</evidence>
<dbReference type="Proteomes" id="UP001500610">
    <property type="component" value="Unassembled WGS sequence"/>
</dbReference>
<name>A0ABP9IXZ9_9ACTN</name>
<accession>A0ABP9IXZ9</accession>
<proteinExistence type="predicted"/>
<protein>
    <recommendedName>
        <fullName evidence="4">Transposase</fullName>
    </recommendedName>
</protein>
<evidence type="ECO:0000313" key="3">
    <source>
        <dbReference type="Proteomes" id="UP001500610"/>
    </source>
</evidence>
<feature type="region of interest" description="Disordered" evidence="1">
    <location>
        <begin position="17"/>
        <end position="36"/>
    </location>
</feature>